<dbReference type="SUPFAM" id="SSF52210">
    <property type="entry name" value="Succinyl-CoA synthetase domains"/>
    <property type="match status" value="2"/>
</dbReference>
<feature type="domain" description="ATP-citrate synthase/succinyl-CoA ligase C-terminal" evidence="1">
    <location>
        <begin position="346"/>
        <end position="504"/>
    </location>
</feature>
<dbReference type="PANTHER" id="PTHR11117">
    <property type="entry name" value="SUCCINYL-COA LIGASE SUBUNIT ALPHA"/>
    <property type="match status" value="1"/>
</dbReference>
<dbReference type="EMBL" id="CP034928">
    <property type="protein sequence ID" value="QAA76511.1"/>
    <property type="molecule type" value="Genomic_DNA"/>
</dbReference>
<evidence type="ECO:0000259" key="1">
    <source>
        <dbReference type="Pfam" id="PF00549"/>
    </source>
</evidence>
<reference evidence="4" key="1">
    <citation type="submission" date="2018-12" db="EMBL/GenBank/DDBJ databases">
        <title>Complete genome sequence of an uncultured bacterium of the candidate phylum Bipolaricaulota.</title>
        <authorList>
            <person name="Kadnikov V.V."/>
            <person name="Mardanov A.V."/>
            <person name="Beletsky A.V."/>
            <person name="Frank Y.A."/>
            <person name="Karnachuk O.V."/>
            <person name="Ravin N.V."/>
        </authorList>
    </citation>
    <scope>NUCLEOTIDE SEQUENCE [LARGE SCALE GENOMIC DNA]</scope>
</reference>
<dbReference type="Pfam" id="PF13607">
    <property type="entry name" value="Succ_CoA_lig"/>
    <property type="match status" value="1"/>
</dbReference>
<protein>
    <submittedName>
        <fullName evidence="3">Oxidoreductase subunit</fullName>
    </submittedName>
</protein>
<dbReference type="InterPro" id="IPR005811">
    <property type="entry name" value="SUCC_ACL_C"/>
</dbReference>
<dbReference type="InterPro" id="IPR032875">
    <property type="entry name" value="Succ_CoA_lig_flav_dom"/>
</dbReference>
<evidence type="ECO:0000313" key="4">
    <source>
        <dbReference type="Proteomes" id="UP000287233"/>
    </source>
</evidence>
<dbReference type="Pfam" id="PF00549">
    <property type="entry name" value="Ligase_CoA"/>
    <property type="match status" value="1"/>
</dbReference>
<sequence>MIRSGIVRENRYFDSMFLMQVRQRMEREPGIRQAAAVMGTATNKELLTRLGFAGSWLASAGPNDLVVAVEGEDAAVVHAVLDRVEEFFTQKQRERETRPRALADGLVALPEANLAVISVPGRFAAREARAALERGLNVFLFSSNVSVEDEVALKELARARGLLVMGPDCGTAIIRGIGVGFANAVRRGPIGVVGSSGTGLQEVTSLVHQSGLGVSHAIGTGSRDLSEAVGGLTTWSALEALAADPDTEVVVVVAKPPAARMLAALRARLQEFPKPVVACLLGTAAPDRSSGGVQWAATLDAAAARAVRMAGGQPVVPERPDLAAWGKTAAGERARMDGGQKYIRGVFAGGTFCYEAQHVLAQAGLVVRSNAPLDRRRVLDDPMRSVGHALLDLGDEHFTEGRAHPMIDPALRQERVLLEARDPEVAVVLLDFILGYNAAPDPVGDLLPVIREAKRAAVERGGYVSVVASVCGTDGDPQGLRSQVAALEEVGVVVLPSNAQAAAYGVVVIGGAR</sequence>
<evidence type="ECO:0000313" key="3">
    <source>
        <dbReference type="EMBL" id="QAA76511.1"/>
    </source>
</evidence>
<dbReference type="GO" id="GO:0005829">
    <property type="term" value="C:cytosol"/>
    <property type="evidence" value="ECO:0007669"/>
    <property type="project" value="TreeGrafter"/>
</dbReference>
<organism evidence="3 4">
    <name type="scientific">Bipolaricaulis sibiricus</name>
    <dbReference type="NCBI Taxonomy" id="2501609"/>
    <lineage>
        <taxon>Bacteria</taxon>
        <taxon>Candidatus Bipolaricaulota</taxon>
        <taxon>Candidatus Bipolaricaulia</taxon>
        <taxon>Candidatus Bipolaricaulales</taxon>
        <taxon>Candidatus Bipolaricaulaceae</taxon>
        <taxon>Candidatus Bipolaricaulis</taxon>
    </lineage>
</organism>
<dbReference type="Gene3D" id="3.40.50.720">
    <property type="entry name" value="NAD(P)-binding Rossmann-like Domain"/>
    <property type="match status" value="1"/>
</dbReference>
<dbReference type="GO" id="GO:0009361">
    <property type="term" value="C:succinate-CoA ligase complex (ADP-forming)"/>
    <property type="evidence" value="ECO:0007669"/>
    <property type="project" value="TreeGrafter"/>
</dbReference>
<dbReference type="AlphaFoldDB" id="A0A410FU76"/>
<dbReference type="Proteomes" id="UP000287233">
    <property type="component" value="Chromosome"/>
</dbReference>
<gene>
    <name evidence="3" type="ORF">BIP78_0745</name>
</gene>
<dbReference type="PANTHER" id="PTHR11117:SF24">
    <property type="entry name" value="PROTEIN FDRA"/>
    <property type="match status" value="1"/>
</dbReference>
<dbReference type="InterPro" id="IPR036291">
    <property type="entry name" value="NAD(P)-bd_dom_sf"/>
</dbReference>
<accession>A0A410FU76</accession>
<feature type="domain" description="Succinyl-CoA synthetase-like flavodoxin" evidence="2">
    <location>
        <begin position="187"/>
        <end position="310"/>
    </location>
</feature>
<evidence type="ECO:0000259" key="2">
    <source>
        <dbReference type="Pfam" id="PF13607"/>
    </source>
</evidence>
<dbReference type="GO" id="GO:0004775">
    <property type="term" value="F:succinate-CoA ligase (ADP-forming) activity"/>
    <property type="evidence" value="ECO:0007669"/>
    <property type="project" value="TreeGrafter"/>
</dbReference>
<name>A0A410FU76_BIPS1</name>
<dbReference type="GO" id="GO:0006099">
    <property type="term" value="P:tricarboxylic acid cycle"/>
    <property type="evidence" value="ECO:0007669"/>
    <property type="project" value="TreeGrafter"/>
</dbReference>
<dbReference type="GO" id="GO:0004776">
    <property type="term" value="F:succinate-CoA ligase (GDP-forming) activity"/>
    <property type="evidence" value="ECO:0007669"/>
    <property type="project" value="TreeGrafter"/>
</dbReference>
<dbReference type="KEGG" id="bih:BIP78_0745"/>
<dbReference type="SUPFAM" id="SSF51735">
    <property type="entry name" value="NAD(P)-binding Rossmann-fold domains"/>
    <property type="match status" value="1"/>
</dbReference>
<proteinExistence type="predicted"/>
<dbReference type="Gene3D" id="3.40.50.261">
    <property type="entry name" value="Succinyl-CoA synthetase domains"/>
    <property type="match status" value="2"/>
</dbReference>
<dbReference type="NCBIfam" id="NF004760">
    <property type="entry name" value="PRK06091.1"/>
    <property type="match status" value="1"/>
</dbReference>
<dbReference type="InterPro" id="IPR016102">
    <property type="entry name" value="Succinyl-CoA_synth-like"/>
</dbReference>